<sequence length="154" mass="17641">MAPEDEKARIASIEEFFEDNGFSDKAAAKNTFIKHIKKKCGKVGAHIKVEFATKDLERFTIHGTVRLKEDASKLARTSDEEAVGRAIWVYSNKTCRSPQEWKWWFKEGDVTFQELKKFCRVLAAEVAEWEYEIEKLKDCICKTTKGATKISSIA</sequence>
<name>D2R2C3_PIRSD</name>
<organism evidence="1 2">
    <name type="scientific">Pirellula staleyi (strain ATCC 27377 / DSM 6068 / ICPB 4128)</name>
    <name type="common">Pirella staleyi</name>
    <dbReference type="NCBI Taxonomy" id="530564"/>
    <lineage>
        <taxon>Bacteria</taxon>
        <taxon>Pseudomonadati</taxon>
        <taxon>Planctomycetota</taxon>
        <taxon>Planctomycetia</taxon>
        <taxon>Pirellulales</taxon>
        <taxon>Pirellulaceae</taxon>
        <taxon>Pirellula</taxon>
    </lineage>
</organism>
<dbReference type="HOGENOM" id="CLU_1702629_0_0_0"/>
<reference evidence="1 2" key="1">
    <citation type="journal article" date="2009" name="Stand. Genomic Sci.">
        <title>Complete genome sequence of Pirellula staleyi type strain (ATCC 27377).</title>
        <authorList>
            <person name="Clum A."/>
            <person name="Tindall B.J."/>
            <person name="Sikorski J."/>
            <person name="Ivanova N."/>
            <person name="Mavrommatis K."/>
            <person name="Lucas S."/>
            <person name="Glavina del Rio T."/>
            <person name="Nolan M."/>
            <person name="Chen F."/>
            <person name="Tice H."/>
            <person name="Pitluck S."/>
            <person name="Cheng J.F."/>
            <person name="Chertkov O."/>
            <person name="Brettin T."/>
            <person name="Han C."/>
            <person name="Detter J.C."/>
            <person name="Kuske C."/>
            <person name="Bruce D."/>
            <person name="Goodwin L."/>
            <person name="Ovchinikova G."/>
            <person name="Pati A."/>
            <person name="Mikhailova N."/>
            <person name="Chen A."/>
            <person name="Palaniappan K."/>
            <person name="Land M."/>
            <person name="Hauser L."/>
            <person name="Chang Y.J."/>
            <person name="Jeffries C.D."/>
            <person name="Chain P."/>
            <person name="Rohde M."/>
            <person name="Goker M."/>
            <person name="Bristow J."/>
            <person name="Eisen J.A."/>
            <person name="Markowitz V."/>
            <person name="Hugenholtz P."/>
            <person name="Kyrpides N.C."/>
            <person name="Klenk H.P."/>
            <person name="Lapidus A."/>
        </authorList>
    </citation>
    <scope>NUCLEOTIDE SEQUENCE [LARGE SCALE GENOMIC DNA]</scope>
    <source>
        <strain evidence="2">ATCC 27377 / DSM 6068 / ICPB 4128</strain>
    </source>
</reference>
<dbReference type="Proteomes" id="UP000001887">
    <property type="component" value="Chromosome"/>
</dbReference>
<dbReference type="KEGG" id="psl:Psta_0342"/>
<evidence type="ECO:0000313" key="2">
    <source>
        <dbReference type="Proteomes" id="UP000001887"/>
    </source>
</evidence>
<protein>
    <submittedName>
        <fullName evidence="1">Uncharacterized protein</fullName>
    </submittedName>
</protein>
<gene>
    <name evidence="1" type="ordered locus">Psta_0342</name>
</gene>
<keyword evidence="2" id="KW-1185">Reference proteome</keyword>
<dbReference type="eggNOG" id="ENOG502ZTK2">
    <property type="taxonomic scope" value="Bacteria"/>
</dbReference>
<dbReference type="EMBL" id="CP001848">
    <property type="protein sequence ID" value="ADB15032.1"/>
    <property type="molecule type" value="Genomic_DNA"/>
</dbReference>
<dbReference type="AlphaFoldDB" id="D2R2C3"/>
<evidence type="ECO:0000313" key="1">
    <source>
        <dbReference type="EMBL" id="ADB15032.1"/>
    </source>
</evidence>
<proteinExistence type="predicted"/>
<dbReference type="OrthoDB" id="9867732at2"/>
<accession>D2R2C3</accession>